<evidence type="ECO:0000259" key="1">
    <source>
        <dbReference type="SMART" id="SM01078"/>
    </source>
</evidence>
<feature type="domain" description="CGGC" evidence="1">
    <location>
        <begin position="3"/>
        <end position="105"/>
    </location>
</feature>
<protein>
    <submittedName>
        <fullName evidence="2">CGGC domain-containing protein</fullName>
    </submittedName>
</protein>
<evidence type="ECO:0000313" key="3">
    <source>
        <dbReference type="Proteomes" id="UP000603234"/>
    </source>
</evidence>
<reference evidence="2 3" key="1">
    <citation type="journal article" date="2020" name="mSystems">
        <title>Defining Genomic and Predicted Metabolic Features of the Acetobacterium Genus.</title>
        <authorList>
            <person name="Ross D.E."/>
            <person name="Marshall C.W."/>
            <person name="Gulliver D."/>
            <person name="May H.D."/>
            <person name="Norman R.S."/>
        </authorList>
    </citation>
    <scope>NUCLEOTIDE SEQUENCE [LARGE SCALE GENOMIC DNA]</scope>
    <source>
        <strain evidence="2 3">DSM 8238</strain>
    </source>
</reference>
<dbReference type="Pfam" id="PF08821">
    <property type="entry name" value="CGGC"/>
    <property type="match status" value="1"/>
</dbReference>
<gene>
    <name evidence="2" type="ORF">GH808_00360</name>
</gene>
<dbReference type="InterPro" id="IPR014925">
    <property type="entry name" value="CGGC_dom"/>
</dbReference>
<evidence type="ECO:0000313" key="2">
    <source>
        <dbReference type="EMBL" id="MBC3802894.1"/>
    </source>
</evidence>
<name>A0ABR6WQJ8_9FIRM</name>
<accession>A0ABR6WQJ8</accession>
<proteinExistence type="predicted"/>
<dbReference type="EMBL" id="WJBC01000001">
    <property type="protein sequence ID" value="MBC3802894.1"/>
    <property type="molecule type" value="Genomic_DNA"/>
</dbReference>
<dbReference type="RefSeq" id="WP_186840816.1">
    <property type="nucleotide sequence ID" value="NZ_WJBC01000001.1"/>
</dbReference>
<dbReference type="Proteomes" id="UP000603234">
    <property type="component" value="Unassembled WGS sequence"/>
</dbReference>
<dbReference type="SMART" id="SM01078">
    <property type="entry name" value="CGGC"/>
    <property type="match status" value="1"/>
</dbReference>
<comment type="caution">
    <text evidence="2">The sequence shown here is derived from an EMBL/GenBank/DDBJ whole genome shotgun (WGS) entry which is preliminary data.</text>
</comment>
<keyword evidence="3" id="KW-1185">Reference proteome</keyword>
<sequence>MEKIGLINCYKTAQNCGGKGCKKAYKERRDGFERYADEAVKMVRFTHCHGCGEKALAGVMKEADKMAKKGVTTIYLSSCMQSVCKYHDAFIAELSKRFDVIDYTHGTEK</sequence>
<organism evidence="2 3">
    <name type="scientific">Acetobacterium fimetarium</name>
    <dbReference type="NCBI Taxonomy" id="52691"/>
    <lineage>
        <taxon>Bacteria</taxon>
        <taxon>Bacillati</taxon>
        <taxon>Bacillota</taxon>
        <taxon>Clostridia</taxon>
        <taxon>Eubacteriales</taxon>
        <taxon>Eubacteriaceae</taxon>
        <taxon>Acetobacterium</taxon>
    </lineage>
</organism>